<dbReference type="InterPro" id="IPR027417">
    <property type="entry name" value="P-loop_NTPase"/>
</dbReference>
<dbReference type="CDD" id="cd14014">
    <property type="entry name" value="STKc_PknB_like"/>
    <property type="match status" value="1"/>
</dbReference>
<dbReference type="PROSITE" id="PS00108">
    <property type="entry name" value="PROTEIN_KINASE_ST"/>
    <property type="match status" value="1"/>
</dbReference>
<dbReference type="InterPro" id="IPR017441">
    <property type="entry name" value="Protein_kinase_ATP_BS"/>
</dbReference>
<evidence type="ECO:0000256" key="5">
    <source>
        <dbReference type="PROSITE-ProRule" id="PRU10141"/>
    </source>
</evidence>
<dbReference type="SUPFAM" id="SSF52540">
    <property type="entry name" value="P-loop containing nucleoside triphosphate hydrolases"/>
    <property type="match status" value="1"/>
</dbReference>
<organism evidence="7 8">
    <name type="scientific">Paenibacillus haidiansis</name>
    <dbReference type="NCBI Taxonomy" id="1574488"/>
    <lineage>
        <taxon>Bacteria</taxon>
        <taxon>Bacillati</taxon>
        <taxon>Bacillota</taxon>
        <taxon>Bacilli</taxon>
        <taxon>Bacillales</taxon>
        <taxon>Paenibacillaceae</taxon>
        <taxon>Paenibacillus</taxon>
    </lineage>
</organism>
<keyword evidence="8" id="KW-1185">Reference proteome</keyword>
<dbReference type="EMBL" id="JAZHPZ010000007">
    <property type="protein sequence ID" value="MEF2967270.1"/>
    <property type="molecule type" value="Genomic_DNA"/>
</dbReference>
<evidence type="ECO:0000259" key="6">
    <source>
        <dbReference type="PROSITE" id="PS50011"/>
    </source>
</evidence>
<dbReference type="RefSeq" id="WP_331847488.1">
    <property type="nucleotide sequence ID" value="NZ_JAZHPZ010000007.1"/>
</dbReference>
<keyword evidence="4 5" id="KW-0067">ATP-binding</keyword>
<dbReference type="PROSITE" id="PS00107">
    <property type="entry name" value="PROTEIN_KINASE_ATP"/>
    <property type="match status" value="1"/>
</dbReference>
<dbReference type="SUPFAM" id="SSF56112">
    <property type="entry name" value="Protein kinase-like (PK-like)"/>
    <property type="match status" value="1"/>
</dbReference>
<comment type="caution">
    <text evidence="7">The sequence shown here is derived from an EMBL/GenBank/DDBJ whole genome shotgun (WGS) entry which is preliminary data.</text>
</comment>
<dbReference type="PROSITE" id="PS50011">
    <property type="entry name" value="PROTEIN_KINASE_DOM"/>
    <property type="match status" value="1"/>
</dbReference>
<dbReference type="InterPro" id="IPR000719">
    <property type="entry name" value="Prot_kinase_dom"/>
</dbReference>
<keyword evidence="1 7" id="KW-0808">Transferase</keyword>
<dbReference type="PANTHER" id="PTHR43289">
    <property type="entry name" value="MITOGEN-ACTIVATED PROTEIN KINASE KINASE KINASE 20-RELATED"/>
    <property type="match status" value="1"/>
</dbReference>
<evidence type="ECO:0000256" key="1">
    <source>
        <dbReference type="ARBA" id="ARBA00022679"/>
    </source>
</evidence>
<evidence type="ECO:0000313" key="7">
    <source>
        <dbReference type="EMBL" id="MEF2967270.1"/>
    </source>
</evidence>
<keyword evidence="2 5" id="KW-0547">Nucleotide-binding</keyword>
<evidence type="ECO:0000256" key="2">
    <source>
        <dbReference type="ARBA" id="ARBA00022741"/>
    </source>
</evidence>
<reference evidence="7 8" key="1">
    <citation type="submission" date="2024-02" db="EMBL/GenBank/DDBJ databases">
        <title>A nitrogen-fixing paenibacillus bacterium.</title>
        <authorList>
            <person name="Zhang W.L."/>
            <person name="Chen S.F."/>
        </authorList>
    </citation>
    <scope>NUCLEOTIDE SEQUENCE [LARGE SCALE GENOMIC DNA]</scope>
    <source>
        <strain evidence="7 8">M1</strain>
    </source>
</reference>
<dbReference type="Proteomes" id="UP001306950">
    <property type="component" value="Unassembled WGS sequence"/>
</dbReference>
<evidence type="ECO:0000256" key="3">
    <source>
        <dbReference type="ARBA" id="ARBA00022777"/>
    </source>
</evidence>
<dbReference type="Gene3D" id="1.10.510.10">
    <property type="entry name" value="Transferase(Phosphotransferase) domain 1"/>
    <property type="match status" value="1"/>
</dbReference>
<proteinExistence type="predicted"/>
<evidence type="ECO:0000313" key="8">
    <source>
        <dbReference type="Proteomes" id="UP001306950"/>
    </source>
</evidence>
<keyword evidence="3 7" id="KW-0418">Kinase</keyword>
<dbReference type="InterPro" id="IPR008271">
    <property type="entry name" value="Ser/Thr_kinase_AS"/>
</dbReference>
<accession>A0ABU7VU35</accession>
<dbReference type="GO" id="GO:0004674">
    <property type="term" value="F:protein serine/threonine kinase activity"/>
    <property type="evidence" value="ECO:0007669"/>
    <property type="project" value="UniProtKB-EC"/>
</dbReference>
<name>A0ABU7VU35_9BACL</name>
<dbReference type="Gene3D" id="3.40.50.300">
    <property type="entry name" value="P-loop containing nucleotide triphosphate hydrolases"/>
    <property type="match status" value="1"/>
</dbReference>
<evidence type="ECO:0000256" key="4">
    <source>
        <dbReference type="ARBA" id="ARBA00022840"/>
    </source>
</evidence>
<dbReference type="SMART" id="SM00220">
    <property type="entry name" value="S_TKc"/>
    <property type="match status" value="1"/>
</dbReference>
<dbReference type="Gene3D" id="3.30.200.20">
    <property type="entry name" value="Phosphorylase Kinase, domain 1"/>
    <property type="match status" value="1"/>
</dbReference>
<sequence length="512" mass="56600">MAFKPRYERGGILAGRYKIEQIIGEGGMSRVYLASDLKLPGKHWAIKESSISAELVARLAEEAALLIALNHHRLPRIADFFRIEDGDCAYMVMDYVEGEHLDRYAMKLGKALSPLMLAGFGKQICEGLDYLHGLRPPIIHRDLKPSNLLIDGKGEIRFVDFGIARRYKRQVTEDTVKLGTIGFASPEHYGGRQTDGRADLYSLGAVLLYLGTGCKFTSWGDESKAEFRRRGFLPLEPAVSRLLQTEPECRFQNAAETREAFGRIAASLAAGGSKQEDFAAKRPVNGGTAPARSSVIAVMGAAPGAGATHTSVVLAHTLLRRGGRVCTVEMDAKSGAFRRIARLAEEGFAAEEAAGMRRFRFRGVDYIRAPSRAELLTLFSEGYAFIILDLGSSGRKELAEEFARADLSILVGSAAEWRREDLTLRTDGSGTVSGRRNWICCIPLASPETVRTMRKLMGTRHIYALPVEYEPFAPGRETEEALAEACGAVLPQLMFHERSRLRWKRRNRKGSD</sequence>
<dbReference type="Pfam" id="PF00069">
    <property type="entry name" value="Pkinase"/>
    <property type="match status" value="1"/>
</dbReference>
<feature type="domain" description="Protein kinase" evidence="6">
    <location>
        <begin position="17"/>
        <end position="262"/>
    </location>
</feature>
<protein>
    <submittedName>
        <fullName evidence="7">Serine/threonine-protein kinase</fullName>
        <ecNumber evidence="7">2.7.11.1</ecNumber>
    </submittedName>
</protein>
<gene>
    <name evidence="7" type="ORF">V3851_15640</name>
</gene>
<dbReference type="EC" id="2.7.11.1" evidence="7"/>
<feature type="binding site" evidence="5">
    <location>
        <position position="47"/>
    </location>
    <ligand>
        <name>ATP</name>
        <dbReference type="ChEBI" id="CHEBI:30616"/>
    </ligand>
</feature>
<dbReference type="PANTHER" id="PTHR43289:SF34">
    <property type="entry name" value="SERINE_THREONINE-PROTEIN KINASE YBDM-RELATED"/>
    <property type="match status" value="1"/>
</dbReference>
<dbReference type="InterPro" id="IPR011009">
    <property type="entry name" value="Kinase-like_dom_sf"/>
</dbReference>